<dbReference type="Proteomes" id="UP000600918">
    <property type="component" value="Unassembled WGS sequence"/>
</dbReference>
<evidence type="ECO:0000313" key="1">
    <source>
        <dbReference type="EMBL" id="KAF7427443.1"/>
    </source>
</evidence>
<gene>
    <name evidence="1" type="ORF">H0235_007137</name>
</gene>
<comment type="caution">
    <text evidence="1">The sequence shown here is derived from an EMBL/GenBank/DDBJ whole genome shotgun (WGS) entry which is preliminary data.</text>
</comment>
<organism evidence="1 2">
    <name type="scientific">Vespula pensylvanica</name>
    <name type="common">Western yellow jacket</name>
    <name type="synonym">Wasp</name>
    <dbReference type="NCBI Taxonomy" id="30213"/>
    <lineage>
        <taxon>Eukaryota</taxon>
        <taxon>Metazoa</taxon>
        <taxon>Ecdysozoa</taxon>
        <taxon>Arthropoda</taxon>
        <taxon>Hexapoda</taxon>
        <taxon>Insecta</taxon>
        <taxon>Pterygota</taxon>
        <taxon>Neoptera</taxon>
        <taxon>Endopterygota</taxon>
        <taxon>Hymenoptera</taxon>
        <taxon>Apocrita</taxon>
        <taxon>Aculeata</taxon>
        <taxon>Vespoidea</taxon>
        <taxon>Vespidae</taxon>
        <taxon>Vespinae</taxon>
        <taxon>Vespula</taxon>
    </lineage>
</organism>
<dbReference type="AlphaFoldDB" id="A0A834UBB8"/>
<protein>
    <submittedName>
        <fullName evidence="1">Uncharacterized protein</fullName>
    </submittedName>
</protein>
<dbReference type="EMBL" id="JACSDY010000005">
    <property type="protein sequence ID" value="KAF7427443.1"/>
    <property type="molecule type" value="Genomic_DNA"/>
</dbReference>
<name>A0A834UBB8_VESPE</name>
<sequence>MKRRRGWTENGGTRIDLVRADTPKMMFFPKEKEDEGRSRDYILMISVSNDIILGGSSRTIERRDVEQILSHTCLGSLSIILILLRWRPP</sequence>
<proteinExistence type="predicted"/>
<keyword evidence="2" id="KW-1185">Reference proteome</keyword>
<evidence type="ECO:0000313" key="2">
    <source>
        <dbReference type="Proteomes" id="UP000600918"/>
    </source>
</evidence>
<accession>A0A834UBB8</accession>
<reference evidence="1" key="1">
    <citation type="journal article" date="2020" name="G3 (Bethesda)">
        <title>High-Quality Assemblies for Three Invasive Social Wasps from the &lt;i&gt;Vespula&lt;/i&gt; Genus.</title>
        <authorList>
            <person name="Harrop T.W.R."/>
            <person name="Guhlin J."/>
            <person name="McLaughlin G.M."/>
            <person name="Permina E."/>
            <person name="Stockwell P."/>
            <person name="Gilligan J."/>
            <person name="Le Lec M.F."/>
            <person name="Gruber M.A.M."/>
            <person name="Quinn O."/>
            <person name="Lovegrove M."/>
            <person name="Duncan E.J."/>
            <person name="Remnant E.J."/>
            <person name="Van Eeckhoven J."/>
            <person name="Graham B."/>
            <person name="Knapp R.A."/>
            <person name="Langford K.W."/>
            <person name="Kronenberg Z."/>
            <person name="Press M.O."/>
            <person name="Eacker S.M."/>
            <person name="Wilson-Rankin E.E."/>
            <person name="Purcell J."/>
            <person name="Lester P.J."/>
            <person name="Dearden P.K."/>
        </authorList>
    </citation>
    <scope>NUCLEOTIDE SEQUENCE</scope>
    <source>
        <strain evidence="1">Volc-1</strain>
    </source>
</reference>